<evidence type="ECO:0000256" key="8">
    <source>
        <dbReference type="SAM" id="Phobius"/>
    </source>
</evidence>
<feature type="domain" description="HAMP" evidence="10">
    <location>
        <begin position="213"/>
        <end position="270"/>
    </location>
</feature>
<dbReference type="InterPro" id="IPR003660">
    <property type="entry name" value="HAMP_dom"/>
</dbReference>
<feature type="transmembrane region" description="Helical" evidence="8">
    <location>
        <begin position="20"/>
        <end position="41"/>
    </location>
</feature>
<keyword evidence="6 11" id="KW-0418">Kinase</keyword>
<dbReference type="OrthoDB" id="9804645at2"/>
<dbReference type="PRINTS" id="PR00344">
    <property type="entry name" value="BCTRLSENSOR"/>
</dbReference>
<dbReference type="Gene3D" id="1.10.287.130">
    <property type="match status" value="1"/>
</dbReference>
<protein>
    <recommendedName>
        <fullName evidence="3">histidine kinase</fullName>
        <ecNumber evidence="3">2.7.13.3</ecNumber>
    </recommendedName>
</protein>
<feature type="transmembrane region" description="Helical" evidence="8">
    <location>
        <begin position="188"/>
        <end position="215"/>
    </location>
</feature>
<name>A0A545T0E9_9GAMM</name>
<dbReference type="InterPro" id="IPR004358">
    <property type="entry name" value="Sig_transdc_His_kin-like_C"/>
</dbReference>
<evidence type="ECO:0000313" key="11">
    <source>
        <dbReference type="EMBL" id="TQV70695.1"/>
    </source>
</evidence>
<dbReference type="EC" id="2.7.13.3" evidence="3"/>
<dbReference type="Gene3D" id="6.10.340.10">
    <property type="match status" value="1"/>
</dbReference>
<dbReference type="AlphaFoldDB" id="A0A545T0E9"/>
<dbReference type="Proteomes" id="UP000319732">
    <property type="component" value="Unassembled WGS sequence"/>
</dbReference>
<dbReference type="RefSeq" id="WP_142928796.1">
    <property type="nucleotide sequence ID" value="NZ_ML660101.1"/>
</dbReference>
<organism evidence="11 12">
    <name type="scientific">Exilibacterium tricleocarpae</name>
    <dbReference type="NCBI Taxonomy" id="2591008"/>
    <lineage>
        <taxon>Bacteria</taxon>
        <taxon>Pseudomonadati</taxon>
        <taxon>Pseudomonadota</taxon>
        <taxon>Gammaproteobacteria</taxon>
        <taxon>Cellvibrionales</taxon>
        <taxon>Cellvibrionaceae</taxon>
        <taxon>Exilibacterium</taxon>
    </lineage>
</organism>
<dbReference type="Pfam" id="PF02518">
    <property type="entry name" value="HATPase_c"/>
    <property type="match status" value="1"/>
</dbReference>
<evidence type="ECO:0000259" key="10">
    <source>
        <dbReference type="PROSITE" id="PS50885"/>
    </source>
</evidence>
<gene>
    <name evidence="11" type="ORF">FKG94_20400</name>
</gene>
<evidence type="ECO:0000256" key="7">
    <source>
        <dbReference type="ARBA" id="ARBA00023012"/>
    </source>
</evidence>
<dbReference type="Pfam" id="PF00672">
    <property type="entry name" value="HAMP"/>
    <property type="match status" value="1"/>
</dbReference>
<evidence type="ECO:0000256" key="3">
    <source>
        <dbReference type="ARBA" id="ARBA00012438"/>
    </source>
</evidence>
<keyword evidence="12" id="KW-1185">Reference proteome</keyword>
<evidence type="ECO:0000313" key="12">
    <source>
        <dbReference type="Proteomes" id="UP000319732"/>
    </source>
</evidence>
<dbReference type="SUPFAM" id="SSF55874">
    <property type="entry name" value="ATPase domain of HSP90 chaperone/DNA topoisomerase II/histidine kinase"/>
    <property type="match status" value="1"/>
</dbReference>
<dbReference type="InterPro" id="IPR036097">
    <property type="entry name" value="HisK_dim/P_sf"/>
</dbReference>
<proteinExistence type="predicted"/>
<accession>A0A545T0E9</accession>
<dbReference type="Pfam" id="PF00512">
    <property type="entry name" value="HisKA"/>
    <property type="match status" value="1"/>
</dbReference>
<dbReference type="InterPro" id="IPR003594">
    <property type="entry name" value="HATPase_dom"/>
</dbReference>
<dbReference type="PANTHER" id="PTHR45453:SF1">
    <property type="entry name" value="PHOSPHATE REGULON SENSOR PROTEIN PHOR"/>
    <property type="match status" value="1"/>
</dbReference>
<dbReference type="CDD" id="cd00075">
    <property type="entry name" value="HATPase"/>
    <property type="match status" value="1"/>
</dbReference>
<dbReference type="CDD" id="cd00082">
    <property type="entry name" value="HisKA"/>
    <property type="match status" value="1"/>
</dbReference>
<dbReference type="EMBL" id="VHSG01000023">
    <property type="protein sequence ID" value="TQV70695.1"/>
    <property type="molecule type" value="Genomic_DNA"/>
</dbReference>
<keyword evidence="8" id="KW-1133">Transmembrane helix</keyword>
<feature type="domain" description="Histidine kinase" evidence="9">
    <location>
        <begin position="285"/>
        <end position="503"/>
    </location>
</feature>
<sequence>MTMGTPSAATGDLHWAHTLLAKLSAVLFVLFCIIGLTAFSIGRYATDMYHQELTQRLNLDIAEHIAADQPLMQNGQPNLAALKDLAHYAMVINPTTEIYLLDPTGKVLGHALPEASVQVDTVQLAPIVAFISGSADLPLLGQDPRNPDKQKVFSAAPIVEQGQLQGYLYTILGGKFYDNLSVSVQDSYVLTISSTAIVVAVVFGFLAGIAIFHLLTRRLRRLTRYVEVFQRGDFSEPFNPPLSNARHSDEINALMLAFKAMATRINHQYTALKELDRNRRELITNISHDLRTPLVSVQGYLETVIIKHDSLNDSEKLTYLKKALRHGKRLRKLIAELFELSRLDSNSLQPKIEQFHLLELLQDLAQDFTYQASRRNIRLSVLPPSGEFCVYADIAMIQRVLENLIENALRYTPRGGWVKVLLEEDDQQVSVHITDSGCGITSHDIPKIFDRFYRGSRLGAKDTGTGLGLAIVKRILDLHHTPIQVKSAPDRGTAFTFSLPSQLAAH</sequence>
<dbReference type="PROSITE" id="PS50109">
    <property type="entry name" value="HIS_KIN"/>
    <property type="match status" value="1"/>
</dbReference>
<dbReference type="InterPro" id="IPR003661">
    <property type="entry name" value="HisK_dim/P_dom"/>
</dbReference>
<reference evidence="11 12" key="1">
    <citation type="submission" date="2019-06" db="EMBL/GenBank/DDBJ databases">
        <title>Whole genome sequence for Cellvibrionaceae sp. R142.</title>
        <authorList>
            <person name="Wang G."/>
        </authorList>
    </citation>
    <scope>NUCLEOTIDE SEQUENCE [LARGE SCALE GENOMIC DNA]</scope>
    <source>
        <strain evidence="11 12">R142</strain>
    </source>
</reference>
<dbReference type="SMART" id="SM00387">
    <property type="entry name" value="HATPase_c"/>
    <property type="match status" value="1"/>
</dbReference>
<dbReference type="FunFam" id="3.30.565.10:FF:000006">
    <property type="entry name" value="Sensor histidine kinase WalK"/>
    <property type="match status" value="1"/>
</dbReference>
<keyword evidence="8" id="KW-0472">Membrane</keyword>
<keyword evidence="4" id="KW-0597">Phosphoprotein</keyword>
<comment type="subcellular location">
    <subcellularLocation>
        <location evidence="2">Membrane</location>
    </subcellularLocation>
</comment>
<comment type="catalytic activity">
    <reaction evidence="1">
        <text>ATP + protein L-histidine = ADP + protein N-phospho-L-histidine.</text>
        <dbReference type="EC" id="2.7.13.3"/>
    </reaction>
</comment>
<dbReference type="SMART" id="SM00388">
    <property type="entry name" value="HisKA"/>
    <property type="match status" value="1"/>
</dbReference>
<evidence type="ECO:0000256" key="2">
    <source>
        <dbReference type="ARBA" id="ARBA00004370"/>
    </source>
</evidence>
<evidence type="ECO:0000256" key="4">
    <source>
        <dbReference type="ARBA" id="ARBA00022553"/>
    </source>
</evidence>
<dbReference type="SMART" id="SM00304">
    <property type="entry name" value="HAMP"/>
    <property type="match status" value="1"/>
</dbReference>
<keyword evidence="7" id="KW-0902">Two-component regulatory system</keyword>
<dbReference type="GO" id="GO:0016036">
    <property type="term" value="P:cellular response to phosphate starvation"/>
    <property type="evidence" value="ECO:0007669"/>
    <property type="project" value="TreeGrafter"/>
</dbReference>
<comment type="caution">
    <text evidence="11">The sequence shown here is derived from an EMBL/GenBank/DDBJ whole genome shotgun (WGS) entry which is preliminary data.</text>
</comment>
<dbReference type="Gene3D" id="3.30.565.10">
    <property type="entry name" value="Histidine kinase-like ATPase, C-terminal domain"/>
    <property type="match status" value="1"/>
</dbReference>
<dbReference type="GO" id="GO:0005886">
    <property type="term" value="C:plasma membrane"/>
    <property type="evidence" value="ECO:0007669"/>
    <property type="project" value="TreeGrafter"/>
</dbReference>
<dbReference type="GO" id="GO:0004721">
    <property type="term" value="F:phosphoprotein phosphatase activity"/>
    <property type="evidence" value="ECO:0007669"/>
    <property type="project" value="TreeGrafter"/>
</dbReference>
<dbReference type="PROSITE" id="PS50885">
    <property type="entry name" value="HAMP"/>
    <property type="match status" value="1"/>
</dbReference>
<dbReference type="InterPro" id="IPR036890">
    <property type="entry name" value="HATPase_C_sf"/>
</dbReference>
<dbReference type="InterPro" id="IPR005467">
    <property type="entry name" value="His_kinase_dom"/>
</dbReference>
<keyword evidence="5" id="KW-0808">Transferase</keyword>
<dbReference type="GO" id="GO:0000155">
    <property type="term" value="F:phosphorelay sensor kinase activity"/>
    <property type="evidence" value="ECO:0007669"/>
    <property type="project" value="InterPro"/>
</dbReference>
<evidence type="ECO:0000256" key="5">
    <source>
        <dbReference type="ARBA" id="ARBA00022679"/>
    </source>
</evidence>
<evidence type="ECO:0000259" key="9">
    <source>
        <dbReference type="PROSITE" id="PS50109"/>
    </source>
</evidence>
<dbReference type="PANTHER" id="PTHR45453">
    <property type="entry name" value="PHOSPHATE REGULON SENSOR PROTEIN PHOR"/>
    <property type="match status" value="1"/>
</dbReference>
<evidence type="ECO:0000256" key="1">
    <source>
        <dbReference type="ARBA" id="ARBA00000085"/>
    </source>
</evidence>
<dbReference type="InterPro" id="IPR050351">
    <property type="entry name" value="BphY/WalK/GraS-like"/>
</dbReference>
<dbReference type="SUPFAM" id="SSF47384">
    <property type="entry name" value="Homodimeric domain of signal transducing histidine kinase"/>
    <property type="match status" value="1"/>
</dbReference>
<evidence type="ECO:0000256" key="6">
    <source>
        <dbReference type="ARBA" id="ARBA00022777"/>
    </source>
</evidence>
<keyword evidence="8" id="KW-0812">Transmembrane</keyword>